<organism evidence="8 9">
    <name type="scientific">Ruficoccus amylovorans</name>
    <dbReference type="NCBI Taxonomy" id="1804625"/>
    <lineage>
        <taxon>Bacteria</taxon>
        <taxon>Pseudomonadati</taxon>
        <taxon>Verrucomicrobiota</taxon>
        <taxon>Opitutia</taxon>
        <taxon>Puniceicoccales</taxon>
        <taxon>Cerasicoccaceae</taxon>
        <taxon>Ruficoccus</taxon>
    </lineage>
</organism>
<evidence type="ECO:0000256" key="3">
    <source>
        <dbReference type="ARBA" id="ARBA00022692"/>
    </source>
</evidence>
<feature type="transmembrane region" description="Helical" evidence="6">
    <location>
        <begin position="96"/>
        <end position="122"/>
    </location>
</feature>
<evidence type="ECO:0000256" key="1">
    <source>
        <dbReference type="ARBA" id="ARBA00004651"/>
    </source>
</evidence>
<dbReference type="GO" id="GO:0005886">
    <property type="term" value="C:plasma membrane"/>
    <property type="evidence" value="ECO:0007669"/>
    <property type="project" value="UniProtKB-SubCell"/>
</dbReference>
<comment type="caution">
    <text evidence="8">The sequence shown here is derived from an EMBL/GenBank/DDBJ whole genome shotgun (WGS) entry which is preliminary data.</text>
</comment>
<dbReference type="PANTHER" id="PTHR12677:SF59">
    <property type="entry name" value="GOLGI APPARATUS MEMBRANE PROTEIN TVP38-RELATED"/>
    <property type="match status" value="1"/>
</dbReference>
<name>A0A842HLB7_9BACT</name>
<evidence type="ECO:0000256" key="4">
    <source>
        <dbReference type="ARBA" id="ARBA00022989"/>
    </source>
</evidence>
<dbReference type="InterPro" id="IPR032816">
    <property type="entry name" value="VTT_dom"/>
</dbReference>
<accession>A0A842HLB7</accession>
<keyword evidence="3 6" id="KW-0812">Transmembrane</keyword>
<comment type="similarity">
    <text evidence="6">Belongs to the TVP38/TMEM64 family.</text>
</comment>
<dbReference type="Proteomes" id="UP000546464">
    <property type="component" value="Unassembled WGS sequence"/>
</dbReference>
<proteinExistence type="inferred from homology"/>
<keyword evidence="4 6" id="KW-1133">Transmembrane helix</keyword>
<evidence type="ECO:0000259" key="7">
    <source>
        <dbReference type="Pfam" id="PF09335"/>
    </source>
</evidence>
<comment type="subcellular location">
    <subcellularLocation>
        <location evidence="1 6">Cell membrane</location>
        <topology evidence="1 6">Multi-pass membrane protein</topology>
    </subcellularLocation>
</comment>
<evidence type="ECO:0000313" key="9">
    <source>
        <dbReference type="Proteomes" id="UP000546464"/>
    </source>
</evidence>
<dbReference type="AlphaFoldDB" id="A0A842HLB7"/>
<feature type="transmembrane region" description="Helical" evidence="6">
    <location>
        <begin position="178"/>
        <end position="197"/>
    </location>
</feature>
<feature type="transmembrane region" description="Helical" evidence="6">
    <location>
        <begin position="217"/>
        <end position="235"/>
    </location>
</feature>
<sequence>MHRFLGRHLDAAAKVSLHARQHWRTLLVRGLIITVAIVGVVLLGKSLEADIPQIETWMRDQGAWMPAIFCTVFLLASLFCLPADIFVFAAGTLFGLWWGFFYVMVTEYVAMVIQFALARVFLKKRIEGFMAQHPRFQAIDRAVSQRGLKIGFLLRLGPVPFSALSYVLGVSRISFRTYMLASPGMLPSLLAVVYYGVVARHLTRLATGMEHHSAVHYISMVGGAVVALFVSVYIARVARKALRDANVL</sequence>
<gene>
    <name evidence="8" type="ORF">H5P28_18465</name>
</gene>
<evidence type="ECO:0000313" key="8">
    <source>
        <dbReference type="EMBL" id="MBC2596257.1"/>
    </source>
</evidence>
<feature type="domain" description="VTT" evidence="7">
    <location>
        <begin position="81"/>
        <end position="196"/>
    </location>
</feature>
<dbReference type="RefSeq" id="WP_185677168.1">
    <property type="nucleotide sequence ID" value="NZ_JACHVB010000063.1"/>
</dbReference>
<evidence type="ECO:0000256" key="5">
    <source>
        <dbReference type="ARBA" id="ARBA00023136"/>
    </source>
</evidence>
<evidence type="ECO:0000256" key="2">
    <source>
        <dbReference type="ARBA" id="ARBA00022475"/>
    </source>
</evidence>
<keyword evidence="5 6" id="KW-0472">Membrane</keyword>
<feature type="transmembrane region" description="Helical" evidence="6">
    <location>
        <begin position="26"/>
        <end position="44"/>
    </location>
</feature>
<dbReference type="PANTHER" id="PTHR12677">
    <property type="entry name" value="GOLGI APPARATUS MEMBRANE PROTEIN TVP38-RELATED"/>
    <property type="match status" value="1"/>
</dbReference>
<feature type="transmembrane region" description="Helical" evidence="6">
    <location>
        <begin position="64"/>
        <end position="90"/>
    </location>
</feature>
<evidence type="ECO:0000256" key="6">
    <source>
        <dbReference type="RuleBase" id="RU366058"/>
    </source>
</evidence>
<dbReference type="InterPro" id="IPR015414">
    <property type="entry name" value="TMEM64"/>
</dbReference>
<keyword evidence="9" id="KW-1185">Reference proteome</keyword>
<dbReference type="Pfam" id="PF09335">
    <property type="entry name" value="VTT_dom"/>
    <property type="match status" value="1"/>
</dbReference>
<protein>
    <recommendedName>
        <fullName evidence="6">TVP38/TMEM64 family membrane protein</fullName>
    </recommendedName>
</protein>
<dbReference type="EMBL" id="JACHVB010000063">
    <property type="protein sequence ID" value="MBC2596257.1"/>
    <property type="molecule type" value="Genomic_DNA"/>
</dbReference>
<keyword evidence="2 6" id="KW-1003">Cell membrane</keyword>
<reference evidence="8 9" key="1">
    <citation type="submission" date="2020-07" db="EMBL/GenBank/DDBJ databases">
        <authorList>
            <person name="Feng X."/>
        </authorList>
    </citation>
    <scope>NUCLEOTIDE SEQUENCE [LARGE SCALE GENOMIC DNA]</scope>
    <source>
        <strain evidence="8 9">JCM31066</strain>
    </source>
</reference>